<comment type="catalytic activity">
    <reaction evidence="1 10">
        <text>Transfers a segment of a (1-&gt;4)-alpha-D-glucan to a new position in an acceptor, which may be glucose or a (1-&gt;4)-alpha-D-glucan.</text>
        <dbReference type="EC" id="2.4.1.25"/>
    </reaction>
</comment>
<proteinExistence type="inferred from homology"/>
<evidence type="ECO:0000256" key="5">
    <source>
        <dbReference type="ARBA" id="ARBA00022676"/>
    </source>
</evidence>
<dbReference type="STRING" id="234267.Acid_5317"/>
<feature type="domain" description="MalQ N-terminal beta-sandwich" evidence="11">
    <location>
        <begin position="71"/>
        <end position="167"/>
    </location>
</feature>
<evidence type="ECO:0000256" key="8">
    <source>
        <dbReference type="ARBA" id="ARBA00031423"/>
    </source>
</evidence>
<dbReference type="InterPro" id="IPR017853">
    <property type="entry name" value="GH"/>
</dbReference>
<dbReference type="HOGENOM" id="CLU_022072_1_0_0"/>
<evidence type="ECO:0000256" key="9">
    <source>
        <dbReference type="ARBA" id="ARBA00031501"/>
    </source>
</evidence>
<dbReference type="GO" id="GO:0004134">
    <property type="term" value="F:4-alpha-glucanotransferase activity"/>
    <property type="evidence" value="ECO:0007669"/>
    <property type="project" value="UniProtKB-EC"/>
</dbReference>
<keyword evidence="6 10" id="KW-0808">Transferase</keyword>
<dbReference type="Gene3D" id="3.20.20.80">
    <property type="entry name" value="Glycosidases"/>
    <property type="match status" value="1"/>
</dbReference>
<gene>
    <name evidence="12" type="ordered locus">Acid_5317</name>
</gene>
<sequence length="740" mass="84778">MPTDTFEQLLDRAASWYGIDDGFWDIFGNHHTTSVAAKQSILRALGVAVDSAEDLQRSLASLARHEWERLLPPAVVATAGAPVELVVNVAAESLGERARFTIARETGEISEYELNLWDLPHVGSAGLNGSTWVQKQAVLPLELPLGYHEITLKVGASSARTRYIVTPDRAWTDPNLGRGGRAAGIAVSLYGVRSERNWGCGDFRDLGEVIDWVAQELGASFVALNPLHAIHNRRPFNTSPYLPNSIFYQNYLYLDIEGMEDFANCRRAVALRASNDISNEIEVLRATPFVEYERVSALKMRFLKLAFVQFLREWRTGSPRARAFDSFREREGDLLEKFATYCALDEHLHRRNPDLWVWTDWPAHYQDPCSAETVEFRRRHWRSVVFYEYLQWQLDLQLGRAQQHARNRRLSIGLYHDLALATDRFGSDLWAHRPFYVAGCRVGSPPDDFSPKGQDWAFPPPNAAAHREDGYRLFAESIRKNCRHGGALRIDHVMRLFRLFWIPDGVDAAQGAYVRERSQDFVRILALESVRNQVIVVGEDLGTVEPSIRETLARFGILSYRLFYFEKNERGEFRRSDEYPLQALVSSTTHDLPTLAGFWVGADIEARRGANIIDDATRREQFEHREREKQKMLDVLFQLHLLPESLPRVAGAYLELTGELHNAIVGFLAMTPSQLLAINQEDLTKEPHQQNLPGSTWQYPNWGRKMRFTIEQLCGDPETRGYTVMFRDWIERSGRKNQRY</sequence>
<evidence type="ECO:0000256" key="1">
    <source>
        <dbReference type="ARBA" id="ARBA00000439"/>
    </source>
</evidence>
<dbReference type="KEGG" id="sus:Acid_5317"/>
<dbReference type="Pfam" id="PF21226">
    <property type="entry name" value="MalQ_N"/>
    <property type="match status" value="1"/>
</dbReference>
<comment type="similarity">
    <text evidence="2 10">Belongs to the disproportionating enzyme family.</text>
</comment>
<dbReference type="EC" id="2.4.1.25" evidence="3 10"/>
<dbReference type="EMBL" id="CP000473">
    <property type="protein sequence ID" value="ABJ86267.1"/>
    <property type="molecule type" value="Genomic_DNA"/>
</dbReference>
<dbReference type="InterPro" id="IPR003385">
    <property type="entry name" value="Glyco_hydro_77"/>
</dbReference>
<evidence type="ECO:0000313" key="12">
    <source>
        <dbReference type="EMBL" id="ABJ86267.1"/>
    </source>
</evidence>
<dbReference type="InParanoid" id="Q01VP8"/>
<evidence type="ECO:0000256" key="4">
    <source>
        <dbReference type="ARBA" id="ARBA00020295"/>
    </source>
</evidence>
<evidence type="ECO:0000256" key="10">
    <source>
        <dbReference type="RuleBase" id="RU361207"/>
    </source>
</evidence>
<dbReference type="InterPro" id="IPR048458">
    <property type="entry name" value="MalQ_N"/>
</dbReference>
<keyword evidence="5 10" id="KW-0328">Glycosyltransferase</keyword>
<organism evidence="12">
    <name type="scientific">Solibacter usitatus (strain Ellin6076)</name>
    <dbReference type="NCBI Taxonomy" id="234267"/>
    <lineage>
        <taxon>Bacteria</taxon>
        <taxon>Pseudomonadati</taxon>
        <taxon>Acidobacteriota</taxon>
        <taxon>Terriglobia</taxon>
        <taxon>Bryobacterales</taxon>
        <taxon>Solibacteraceae</taxon>
        <taxon>Candidatus Solibacter</taxon>
    </lineage>
</organism>
<dbReference type="eggNOG" id="COG1640">
    <property type="taxonomic scope" value="Bacteria"/>
</dbReference>
<reference evidence="12" key="1">
    <citation type="submission" date="2006-10" db="EMBL/GenBank/DDBJ databases">
        <title>Complete sequence of Solibacter usitatus Ellin6076.</title>
        <authorList>
            <consortium name="US DOE Joint Genome Institute"/>
            <person name="Copeland A."/>
            <person name="Lucas S."/>
            <person name="Lapidus A."/>
            <person name="Barry K."/>
            <person name="Detter J.C."/>
            <person name="Glavina del Rio T."/>
            <person name="Hammon N."/>
            <person name="Israni S."/>
            <person name="Dalin E."/>
            <person name="Tice H."/>
            <person name="Pitluck S."/>
            <person name="Thompson L.S."/>
            <person name="Brettin T."/>
            <person name="Bruce D."/>
            <person name="Han C."/>
            <person name="Tapia R."/>
            <person name="Gilna P."/>
            <person name="Schmutz J."/>
            <person name="Larimer F."/>
            <person name="Land M."/>
            <person name="Hauser L."/>
            <person name="Kyrpides N."/>
            <person name="Mikhailova N."/>
            <person name="Janssen P.H."/>
            <person name="Kuske C.R."/>
            <person name="Richardson P."/>
        </authorList>
    </citation>
    <scope>NUCLEOTIDE SEQUENCE</scope>
    <source>
        <strain evidence="12">Ellin6076</strain>
    </source>
</reference>
<dbReference type="PANTHER" id="PTHR32438:SF5">
    <property type="entry name" value="4-ALPHA-GLUCANOTRANSFERASE DPE1, CHLOROPLASTIC_AMYLOPLASTIC"/>
    <property type="match status" value="1"/>
</dbReference>
<dbReference type="Pfam" id="PF02446">
    <property type="entry name" value="Glyco_hydro_77"/>
    <property type="match status" value="1"/>
</dbReference>
<dbReference type="GO" id="GO:0005975">
    <property type="term" value="P:carbohydrate metabolic process"/>
    <property type="evidence" value="ECO:0007669"/>
    <property type="project" value="InterPro"/>
</dbReference>
<evidence type="ECO:0000256" key="3">
    <source>
        <dbReference type="ARBA" id="ARBA00012560"/>
    </source>
</evidence>
<dbReference type="PANTHER" id="PTHR32438">
    <property type="entry name" value="4-ALPHA-GLUCANOTRANSFERASE DPE1, CHLOROPLASTIC/AMYLOPLASTIC"/>
    <property type="match status" value="1"/>
</dbReference>
<dbReference type="AlphaFoldDB" id="Q01VP8"/>
<evidence type="ECO:0000256" key="7">
    <source>
        <dbReference type="ARBA" id="ARBA00023277"/>
    </source>
</evidence>
<name>Q01VP8_SOLUE</name>
<dbReference type="SUPFAM" id="SSF51445">
    <property type="entry name" value="(Trans)glycosidases"/>
    <property type="match status" value="1"/>
</dbReference>
<protein>
    <recommendedName>
        <fullName evidence="4 10">4-alpha-glucanotransferase</fullName>
        <ecNumber evidence="3 10">2.4.1.25</ecNumber>
    </recommendedName>
    <alternativeName>
        <fullName evidence="8 10">Amylomaltase</fullName>
    </alternativeName>
    <alternativeName>
        <fullName evidence="9 10">Disproportionating enzyme</fullName>
    </alternativeName>
</protein>
<dbReference type="NCBIfam" id="TIGR00217">
    <property type="entry name" value="malQ"/>
    <property type="match status" value="1"/>
</dbReference>
<dbReference type="OrthoDB" id="9811841at2"/>
<evidence type="ECO:0000259" key="11">
    <source>
        <dbReference type="Pfam" id="PF21226"/>
    </source>
</evidence>
<dbReference type="FunCoup" id="Q01VP8">
    <property type="interactions" value="211"/>
</dbReference>
<evidence type="ECO:0000256" key="2">
    <source>
        <dbReference type="ARBA" id="ARBA00005684"/>
    </source>
</evidence>
<dbReference type="CAZy" id="GH77">
    <property type="family name" value="Glycoside Hydrolase Family 77"/>
</dbReference>
<keyword evidence="7 10" id="KW-0119">Carbohydrate metabolism</keyword>
<accession>Q01VP8</accession>
<evidence type="ECO:0000256" key="6">
    <source>
        <dbReference type="ARBA" id="ARBA00022679"/>
    </source>
</evidence>